<sequence length="259" mass="27116">MDEEPTNPAAAQPRDAIDVDDLVFAATGRRLRRLTLPDGSHWFPVTDLGVTECDSAASRGVPGARRDTLANLTGRFGVAAATGPGWTGTTELVDLSVVMMLALAGGTGAGADPFRIWVADVLTAVQRDGCHFLDEATVQPRGEEPGTGYAMPSRLAEAVVRLEESSVPQDAAFAEEPATGTAAADGSRNGEPHQDPRPDLRPSAAGGDFADPAESRATPASAAAGPPADRPPDPRSRVVAVEVEEERQQHQGYRADHHA</sequence>
<comment type="caution">
    <text evidence="2">The sequence shown here is derived from an EMBL/GenBank/DDBJ whole genome shotgun (WGS) entry which is preliminary data.</text>
</comment>
<organism evidence="2 3">
    <name type="scientific">Streptomyces lonarensis</name>
    <dbReference type="NCBI Taxonomy" id="700599"/>
    <lineage>
        <taxon>Bacteria</taxon>
        <taxon>Bacillati</taxon>
        <taxon>Actinomycetota</taxon>
        <taxon>Actinomycetes</taxon>
        <taxon>Kitasatosporales</taxon>
        <taxon>Streptomycetaceae</taxon>
        <taxon>Streptomyces</taxon>
    </lineage>
</organism>
<dbReference type="Proteomes" id="UP000578686">
    <property type="component" value="Unassembled WGS sequence"/>
</dbReference>
<feature type="non-terminal residue" evidence="2">
    <location>
        <position position="259"/>
    </location>
</feature>
<name>A0A7X6D5E0_9ACTN</name>
<dbReference type="AlphaFoldDB" id="A0A7X6D5E0"/>
<gene>
    <name evidence="2" type="ORF">HCN56_22655</name>
</gene>
<feature type="region of interest" description="Disordered" evidence="1">
    <location>
        <begin position="162"/>
        <end position="259"/>
    </location>
</feature>
<evidence type="ECO:0008006" key="4">
    <source>
        <dbReference type="Google" id="ProtNLM"/>
    </source>
</evidence>
<keyword evidence="3" id="KW-1185">Reference proteome</keyword>
<feature type="compositionally biased region" description="Low complexity" evidence="1">
    <location>
        <begin position="215"/>
        <end position="227"/>
    </location>
</feature>
<dbReference type="EMBL" id="JAAVJD010000277">
    <property type="protein sequence ID" value="NJQ08303.1"/>
    <property type="molecule type" value="Genomic_DNA"/>
</dbReference>
<evidence type="ECO:0000313" key="3">
    <source>
        <dbReference type="Proteomes" id="UP000578686"/>
    </source>
</evidence>
<reference evidence="2 3" key="1">
    <citation type="submission" date="2020-03" db="EMBL/GenBank/DDBJ databases">
        <title>Draft genome of Streptomyces sp. ventii, isolated from the Axial Seamount in the Pacific Ocean, and resequencing of the two type strains Streptomyces lonarensis strain NCL 716 and Streptomyces bohaiensis strain 11A07.</title>
        <authorList>
            <person name="Loughran R.M."/>
            <person name="Pfannmuller K.M."/>
            <person name="Wasson B.J."/>
            <person name="Deadmond M.C."/>
            <person name="Paddock B.E."/>
            <person name="Koyack M.J."/>
            <person name="Gallegos D.A."/>
            <person name="Mitchell E.A."/>
            <person name="Ushijima B."/>
            <person name="Saw J.H."/>
            <person name="Mcphail K.L."/>
            <person name="Videau P."/>
        </authorList>
    </citation>
    <scope>NUCLEOTIDE SEQUENCE [LARGE SCALE GENOMIC DNA]</scope>
    <source>
        <strain evidence="2 3">NCL716</strain>
    </source>
</reference>
<evidence type="ECO:0000256" key="1">
    <source>
        <dbReference type="SAM" id="MobiDB-lite"/>
    </source>
</evidence>
<feature type="compositionally biased region" description="Basic and acidic residues" evidence="1">
    <location>
        <begin position="246"/>
        <end position="259"/>
    </location>
</feature>
<evidence type="ECO:0000313" key="2">
    <source>
        <dbReference type="EMBL" id="NJQ08303.1"/>
    </source>
</evidence>
<protein>
    <recommendedName>
        <fullName evidence="4">Bro-N domain-containing protein</fullName>
    </recommendedName>
</protein>
<proteinExistence type="predicted"/>
<accession>A0A7X6D5E0</accession>
<feature type="compositionally biased region" description="Basic and acidic residues" evidence="1">
    <location>
        <begin position="188"/>
        <end position="200"/>
    </location>
</feature>